<dbReference type="GO" id="GO:0005886">
    <property type="term" value="C:plasma membrane"/>
    <property type="evidence" value="ECO:0007669"/>
    <property type="project" value="UniProtKB-SubCell"/>
</dbReference>
<name>A0A6H2NT76_WOLPI</name>
<protein>
    <submittedName>
        <fullName evidence="8">RDD family protein</fullName>
    </submittedName>
</protein>
<dbReference type="InterPro" id="IPR051791">
    <property type="entry name" value="Pra-immunoreactive"/>
</dbReference>
<dbReference type="PANTHER" id="PTHR36115:SF4">
    <property type="entry name" value="MEMBRANE PROTEIN"/>
    <property type="match status" value="1"/>
</dbReference>
<dbReference type="PANTHER" id="PTHR36115">
    <property type="entry name" value="PROLINE-RICH ANTIGEN HOMOLOG-RELATED"/>
    <property type="match status" value="1"/>
</dbReference>
<reference evidence="8" key="1">
    <citation type="submission" date="2019-07" db="EMBL/GenBank/DDBJ databases">
        <title>Genome assemblies of Wolbachia strains wAlbA and wAlbB in wild caught Aedes albopictus specimens.</title>
        <authorList>
            <person name="Kulkarni A."/>
            <person name="Yu W."/>
            <person name="Xue R.-D."/>
            <person name="Ma Y."/>
            <person name="Xu J."/>
        </authorList>
    </citation>
    <scope>NUCLEOTIDE SEQUENCE</scope>
    <source>
        <strain evidence="8">FL2016</strain>
    </source>
</reference>
<feature type="transmembrane region" description="Helical" evidence="6">
    <location>
        <begin position="153"/>
        <end position="172"/>
    </location>
</feature>
<evidence type="ECO:0000256" key="2">
    <source>
        <dbReference type="ARBA" id="ARBA00022475"/>
    </source>
</evidence>
<accession>A0A6H2NT76</accession>
<dbReference type="AlphaFoldDB" id="A0A6H2NT76"/>
<feature type="transmembrane region" description="Helical" evidence="6">
    <location>
        <begin position="41"/>
        <end position="59"/>
    </location>
</feature>
<keyword evidence="2" id="KW-1003">Cell membrane</keyword>
<comment type="subcellular location">
    <subcellularLocation>
        <location evidence="1">Cell membrane</location>
        <topology evidence="1">Multi-pass membrane protein</topology>
    </subcellularLocation>
</comment>
<dbReference type="Pfam" id="PF06271">
    <property type="entry name" value="RDD"/>
    <property type="match status" value="1"/>
</dbReference>
<evidence type="ECO:0000256" key="3">
    <source>
        <dbReference type="ARBA" id="ARBA00022692"/>
    </source>
</evidence>
<dbReference type="InterPro" id="IPR010432">
    <property type="entry name" value="RDD"/>
</dbReference>
<feature type="domain" description="RDD" evidence="7">
    <location>
        <begin position="35"/>
        <end position="185"/>
    </location>
</feature>
<proteinExistence type="predicted"/>
<dbReference type="Proteomes" id="UP000217566">
    <property type="component" value="Unassembled WGS sequence"/>
</dbReference>
<keyword evidence="5 6" id="KW-0472">Membrane</keyword>
<keyword evidence="4 6" id="KW-1133">Transmembrane helix</keyword>
<evidence type="ECO:0000256" key="5">
    <source>
        <dbReference type="ARBA" id="ARBA00023136"/>
    </source>
</evidence>
<keyword evidence="3 6" id="KW-0812">Transmembrane</keyword>
<dbReference type="OrthoDB" id="9793824at2"/>
<evidence type="ECO:0000259" key="7">
    <source>
        <dbReference type="Pfam" id="PF06271"/>
    </source>
</evidence>
<dbReference type="EMBL" id="NWVK02000212">
    <property type="protein sequence ID" value="TVS86208.1"/>
    <property type="molecule type" value="Genomic_DNA"/>
</dbReference>
<feature type="transmembrane region" description="Helical" evidence="6">
    <location>
        <begin position="101"/>
        <end position="120"/>
    </location>
</feature>
<sequence length="198" mass="22951">MLHKFFNRLFSIFSSINVIQKVKKDENGICYVTGLRRYISVLLDLIIIVLFLQFCSQALNQLFMNSEDSKILSQIAAKYQMQALLSAEEKTTQSRLIKLQILNQIVQCIMLFCYVTYMWVRFAATPGKLLLGLRVVDAQTFEKMTLKQATKRFFPFILSAAPLFLGFLWSNFNKRCQTWHDKIAGTVVVTSKSLRRQN</sequence>
<gene>
    <name evidence="8" type="ORF">COM43_003955</name>
</gene>
<comment type="caution">
    <text evidence="8">The sequence shown here is derived from an EMBL/GenBank/DDBJ whole genome shotgun (WGS) entry which is preliminary data.</text>
</comment>
<evidence type="ECO:0000256" key="1">
    <source>
        <dbReference type="ARBA" id="ARBA00004651"/>
    </source>
</evidence>
<evidence type="ECO:0000313" key="8">
    <source>
        <dbReference type="EMBL" id="TVS86208.1"/>
    </source>
</evidence>
<organism evidence="8">
    <name type="scientific">Wolbachia pipientis</name>
    <dbReference type="NCBI Taxonomy" id="955"/>
    <lineage>
        <taxon>Bacteria</taxon>
        <taxon>Pseudomonadati</taxon>
        <taxon>Pseudomonadota</taxon>
        <taxon>Alphaproteobacteria</taxon>
        <taxon>Rickettsiales</taxon>
        <taxon>Anaplasmataceae</taxon>
        <taxon>Wolbachieae</taxon>
        <taxon>Wolbachia</taxon>
    </lineage>
</organism>
<evidence type="ECO:0000256" key="4">
    <source>
        <dbReference type="ARBA" id="ARBA00022989"/>
    </source>
</evidence>
<evidence type="ECO:0000256" key="6">
    <source>
        <dbReference type="SAM" id="Phobius"/>
    </source>
</evidence>